<proteinExistence type="predicted"/>
<evidence type="ECO:0000313" key="1">
    <source>
        <dbReference type="EMBL" id="SVA15567.1"/>
    </source>
</evidence>
<reference evidence="1" key="1">
    <citation type="submission" date="2018-05" db="EMBL/GenBank/DDBJ databases">
        <authorList>
            <person name="Lanie J.A."/>
            <person name="Ng W.-L."/>
            <person name="Kazmierczak K.M."/>
            <person name="Andrzejewski T.M."/>
            <person name="Davidsen T.M."/>
            <person name="Wayne K.J."/>
            <person name="Tettelin H."/>
            <person name="Glass J.I."/>
            <person name="Rusch D."/>
            <person name="Podicherti R."/>
            <person name="Tsui H.-C.T."/>
            <person name="Winkler M.E."/>
        </authorList>
    </citation>
    <scope>NUCLEOTIDE SEQUENCE</scope>
</reference>
<organism evidence="1">
    <name type="scientific">marine metagenome</name>
    <dbReference type="NCBI Taxonomy" id="408172"/>
    <lineage>
        <taxon>unclassified sequences</taxon>
        <taxon>metagenomes</taxon>
        <taxon>ecological metagenomes</taxon>
    </lineage>
</organism>
<name>A0A381TLC6_9ZZZZ</name>
<dbReference type="EMBL" id="UINC01004604">
    <property type="protein sequence ID" value="SVA15567.1"/>
    <property type="molecule type" value="Genomic_DNA"/>
</dbReference>
<gene>
    <name evidence="1" type="ORF">METZ01_LOCUS68421</name>
</gene>
<dbReference type="AlphaFoldDB" id="A0A381TLC6"/>
<protein>
    <submittedName>
        <fullName evidence="1">Uncharacterized protein</fullName>
    </submittedName>
</protein>
<feature type="non-terminal residue" evidence="1">
    <location>
        <position position="1"/>
    </location>
</feature>
<accession>A0A381TLC6</accession>
<sequence>VDEVQRLPKPKVFLVRLHGVQQILKSHGAHDESRRKNRWLLLKRVIS</sequence>